<name>A0A9F2WL42_PYTBI</name>
<dbReference type="GO" id="GO:0051016">
    <property type="term" value="P:barbed-end actin filament capping"/>
    <property type="evidence" value="ECO:0007669"/>
    <property type="project" value="TreeGrafter"/>
</dbReference>
<dbReference type="PROSITE" id="PS51089">
    <property type="entry name" value="HP"/>
    <property type="match status" value="1"/>
</dbReference>
<evidence type="ECO:0000313" key="7">
    <source>
        <dbReference type="RefSeq" id="XP_007445271.1"/>
    </source>
</evidence>
<dbReference type="Pfam" id="PF00626">
    <property type="entry name" value="Gelsolin"/>
    <property type="match status" value="1"/>
</dbReference>
<sequence>MWVGKEANEIEKKEALATVQEYLQTHPSGREIDTPILVVKQGFEPPNFTGWFLAWDPKKWSEGKTYEQLKKELRDANDIIRITADNRLETLSSSSRGPFYPLEVLLSSQDDLPGDVDPAKKENFLSDDDFMRVFGIPWEKFAALPTWKQLHMKKERGLF</sequence>
<dbReference type="KEGG" id="pbi:103066114"/>
<evidence type="ECO:0000256" key="3">
    <source>
        <dbReference type="ARBA" id="ARBA00022737"/>
    </source>
</evidence>
<evidence type="ECO:0000259" key="5">
    <source>
        <dbReference type="PROSITE" id="PS51089"/>
    </source>
</evidence>
<keyword evidence="6" id="KW-1185">Reference proteome</keyword>
<dbReference type="OMA" id="DCAREYL"/>
<dbReference type="Proteomes" id="UP000695026">
    <property type="component" value="Unplaced"/>
</dbReference>
<evidence type="ECO:0000256" key="1">
    <source>
        <dbReference type="ARBA" id="ARBA00008418"/>
    </source>
</evidence>
<dbReference type="GO" id="GO:0051014">
    <property type="term" value="P:actin filament severing"/>
    <property type="evidence" value="ECO:0007669"/>
    <property type="project" value="TreeGrafter"/>
</dbReference>
<evidence type="ECO:0000256" key="4">
    <source>
        <dbReference type="ARBA" id="ARBA00023203"/>
    </source>
</evidence>
<dbReference type="InterPro" id="IPR003128">
    <property type="entry name" value="Villin_headpiece"/>
</dbReference>
<dbReference type="InterPro" id="IPR007122">
    <property type="entry name" value="Villin/Gelsolin"/>
</dbReference>
<organism evidence="6 7">
    <name type="scientific">Python bivittatus</name>
    <name type="common">Burmese python</name>
    <name type="synonym">Python molurus bivittatus</name>
    <dbReference type="NCBI Taxonomy" id="176946"/>
    <lineage>
        <taxon>Eukaryota</taxon>
        <taxon>Metazoa</taxon>
        <taxon>Chordata</taxon>
        <taxon>Craniata</taxon>
        <taxon>Vertebrata</taxon>
        <taxon>Euteleostomi</taxon>
        <taxon>Lepidosauria</taxon>
        <taxon>Squamata</taxon>
        <taxon>Bifurcata</taxon>
        <taxon>Unidentata</taxon>
        <taxon>Episquamata</taxon>
        <taxon>Toxicofera</taxon>
        <taxon>Serpentes</taxon>
        <taxon>Henophidia</taxon>
        <taxon>Pythonidae</taxon>
        <taxon>Python</taxon>
    </lineage>
</organism>
<dbReference type="InterPro" id="IPR007123">
    <property type="entry name" value="Gelsolin-like_dom"/>
</dbReference>
<keyword evidence="3" id="KW-0677">Repeat</keyword>
<dbReference type="InterPro" id="IPR029006">
    <property type="entry name" value="ADF-H/Gelsolin-like_dom_sf"/>
</dbReference>
<dbReference type="PANTHER" id="PTHR11977:SF33">
    <property type="entry name" value="ADVILLIN"/>
    <property type="match status" value="1"/>
</dbReference>
<accession>A0A9F2WL42</accession>
<feature type="domain" description="HP" evidence="5">
    <location>
        <begin position="94"/>
        <end position="159"/>
    </location>
</feature>
<keyword evidence="4" id="KW-0009">Actin-binding</keyword>
<keyword evidence="2" id="KW-0117">Actin capping</keyword>
<reference evidence="7" key="1">
    <citation type="submission" date="2025-08" db="UniProtKB">
        <authorList>
            <consortium name="RefSeq"/>
        </authorList>
    </citation>
    <scope>IDENTIFICATION</scope>
    <source>
        <tissue evidence="7">Liver</tissue>
    </source>
</reference>
<evidence type="ECO:0000256" key="2">
    <source>
        <dbReference type="ARBA" id="ARBA00022467"/>
    </source>
</evidence>
<protein>
    <submittedName>
        <fullName evidence="7">Advillin-like</fullName>
    </submittedName>
</protein>
<dbReference type="SMART" id="SM00153">
    <property type="entry name" value="VHP"/>
    <property type="match status" value="1"/>
</dbReference>
<dbReference type="Gene3D" id="3.40.20.10">
    <property type="entry name" value="Severin"/>
    <property type="match status" value="1"/>
</dbReference>
<gene>
    <name evidence="7" type="primary">LOC103066114</name>
</gene>
<dbReference type="Gene3D" id="1.10.950.10">
    <property type="entry name" value="Villin headpiece domain"/>
    <property type="match status" value="1"/>
</dbReference>
<dbReference type="SUPFAM" id="SSF55753">
    <property type="entry name" value="Actin depolymerizing proteins"/>
    <property type="match status" value="1"/>
</dbReference>
<dbReference type="GO" id="GO:0051015">
    <property type="term" value="F:actin filament binding"/>
    <property type="evidence" value="ECO:0007669"/>
    <property type="project" value="InterPro"/>
</dbReference>
<dbReference type="SUPFAM" id="SSF47050">
    <property type="entry name" value="VHP, Villin headpiece domain"/>
    <property type="match status" value="1"/>
</dbReference>
<dbReference type="FunFam" id="3.40.20.10:FF:000005">
    <property type="entry name" value="Gelsolin"/>
    <property type="match status" value="1"/>
</dbReference>
<dbReference type="OrthoDB" id="6375767at2759"/>
<dbReference type="GO" id="GO:0008154">
    <property type="term" value="P:actin polymerization or depolymerization"/>
    <property type="evidence" value="ECO:0007669"/>
    <property type="project" value="TreeGrafter"/>
</dbReference>
<dbReference type="GO" id="GO:0005546">
    <property type="term" value="F:phosphatidylinositol-4,5-bisphosphate binding"/>
    <property type="evidence" value="ECO:0007669"/>
    <property type="project" value="TreeGrafter"/>
</dbReference>
<dbReference type="FunFam" id="1.10.950.10:FF:000005">
    <property type="entry name" value="Villin-1"/>
    <property type="match status" value="1"/>
</dbReference>
<dbReference type="AlphaFoldDB" id="A0A9F2WL42"/>
<dbReference type="RefSeq" id="XP_007445271.1">
    <property type="nucleotide sequence ID" value="XM_007445209.2"/>
</dbReference>
<dbReference type="GeneID" id="103066114"/>
<dbReference type="PANTHER" id="PTHR11977">
    <property type="entry name" value="VILLIN"/>
    <property type="match status" value="1"/>
</dbReference>
<comment type="similarity">
    <text evidence="1">Belongs to the villin/gelsolin family.</text>
</comment>
<evidence type="ECO:0000313" key="6">
    <source>
        <dbReference type="Proteomes" id="UP000695026"/>
    </source>
</evidence>
<dbReference type="GO" id="GO:0015629">
    <property type="term" value="C:actin cytoskeleton"/>
    <property type="evidence" value="ECO:0007669"/>
    <property type="project" value="TreeGrafter"/>
</dbReference>
<dbReference type="GO" id="GO:0005737">
    <property type="term" value="C:cytoplasm"/>
    <property type="evidence" value="ECO:0007669"/>
    <property type="project" value="TreeGrafter"/>
</dbReference>
<proteinExistence type="inferred from homology"/>
<dbReference type="InterPro" id="IPR036886">
    <property type="entry name" value="Villin_headpiece_dom_sf"/>
</dbReference>
<dbReference type="Pfam" id="PF02209">
    <property type="entry name" value="VHP"/>
    <property type="match status" value="1"/>
</dbReference>